<name>A0A285SX07_9BACL</name>
<keyword evidence="2" id="KW-1185">Reference proteome</keyword>
<organism evidence="1 2">
    <name type="scientific">Ureibacillus xyleni</name>
    <dbReference type="NCBI Taxonomy" id="614648"/>
    <lineage>
        <taxon>Bacteria</taxon>
        <taxon>Bacillati</taxon>
        <taxon>Bacillota</taxon>
        <taxon>Bacilli</taxon>
        <taxon>Bacillales</taxon>
        <taxon>Caryophanaceae</taxon>
        <taxon>Ureibacillus</taxon>
    </lineage>
</organism>
<dbReference type="AlphaFoldDB" id="A0A285SX07"/>
<proteinExistence type="predicted"/>
<evidence type="ECO:0000313" key="2">
    <source>
        <dbReference type="Proteomes" id="UP000219636"/>
    </source>
</evidence>
<gene>
    <name evidence="1" type="ORF">SAMN05880501_10767</name>
</gene>
<evidence type="ECO:0000313" key="1">
    <source>
        <dbReference type="EMBL" id="SOC12877.1"/>
    </source>
</evidence>
<sequence length="85" mass="9940">MMYYQDEVITELTVGEEYTVRQLRILLNETNNVLVISNSVQQFSESNGLKKVRVLNKIEAYAHRFDRHNDAYILPSSKSITYIVE</sequence>
<reference evidence="2" key="1">
    <citation type="submission" date="2017-08" db="EMBL/GenBank/DDBJ databases">
        <authorList>
            <person name="Varghese N."/>
            <person name="Submissions S."/>
        </authorList>
    </citation>
    <scope>NUCLEOTIDE SEQUENCE [LARGE SCALE GENOMIC DNA]</scope>
    <source>
        <strain evidence="2">JC22</strain>
    </source>
</reference>
<dbReference type="Proteomes" id="UP000219636">
    <property type="component" value="Unassembled WGS sequence"/>
</dbReference>
<dbReference type="RefSeq" id="WP_097073804.1">
    <property type="nucleotide sequence ID" value="NZ_OBMQ01000007.1"/>
</dbReference>
<protein>
    <submittedName>
        <fullName evidence="1">Uncharacterized protein</fullName>
    </submittedName>
</protein>
<dbReference type="EMBL" id="OBMQ01000007">
    <property type="protein sequence ID" value="SOC12877.1"/>
    <property type="molecule type" value="Genomic_DNA"/>
</dbReference>
<accession>A0A285SX07</accession>